<keyword evidence="3" id="KW-0031">Aminopeptidase</keyword>
<dbReference type="Pfam" id="PF00557">
    <property type="entry name" value="Peptidase_M24"/>
    <property type="match status" value="1"/>
</dbReference>
<dbReference type="Pfam" id="PF01321">
    <property type="entry name" value="Creatinase_N"/>
    <property type="match status" value="1"/>
</dbReference>
<name>A0A7C3WQS1_9BACT</name>
<dbReference type="SUPFAM" id="SSF53092">
    <property type="entry name" value="Creatinase/prolidase N-terminal domain"/>
    <property type="match status" value="1"/>
</dbReference>
<dbReference type="InterPro" id="IPR029149">
    <property type="entry name" value="Creatin/AminoP/Spt16_N"/>
</dbReference>
<keyword evidence="3" id="KW-0645">Protease</keyword>
<reference evidence="3" key="1">
    <citation type="journal article" date="2020" name="mSystems">
        <title>Genome- and Community-Level Interaction Insights into Carbon Utilization and Element Cycling Functions of Hydrothermarchaeota in Hydrothermal Sediment.</title>
        <authorList>
            <person name="Zhou Z."/>
            <person name="Liu Y."/>
            <person name="Xu W."/>
            <person name="Pan J."/>
            <person name="Luo Z.H."/>
            <person name="Li M."/>
        </authorList>
    </citation>
    <scope>NUCLEOTIDE SEQUENCE [LARGE SCALE GENOMIC DNA]</scope>
    <source>
        <strain evidence="3">SpSt-776</strain>
    </source>
</reference>
<gene>
    <name evidence="3" type="ORF">ENV62_05925</name>
</gene>
<organism evidence="3">
    <name type="scientific">Desulfobacca acetoxidans</name>
    <dbReference type="NCBI Taxonomy" id="60893"/>
    <lineage>
        <taxon>Bacteria</taxon>
        <taxon>Pseudomonadati</taxon>
        <taxon>Thermodesulfobacteriota</taxon>
        <taxon>Desulfobaccia</taxon>
        <taxon>Desulfobaccales</taxon>
        <taxon>Desulfobaccaceae</taxon>
        <taxon>Desulfobacca</taxon>
    </lineage>
</organism>
<comment type="caution">
    <text evidence="3">The sequence shown here is derived from an EMBL/GenBank/DDBJ whole genome shotgun (WGS) entry which is preliminary data.</text>
</comment>
<proteinExistence type="predicted"/>
<dbReference type="SUPFAM" id="SSF55920">
    <property type="entry name" value="Creatinase/aminopeptidase"/>
    <property type="match status" value="1"/>
</dbReference>
<dbReference type="GO" id="GO:0004177">
    <property type="term" value="F:aminopeptidase activity"/>
    <property type="evidence" value="ECO:0007669"/>
    <property type="project" value="UniProtKB-KW"/>
</dbReference>
<accession>A0A7C3WQS1</accession>
<sequence>MMEAVPPLELTTRMARLQDLLAAEDISLALIRQPTDLFYYTGTVVEGFLAVPAEGQPRFLVRRPRERPAVGETPWEVVFYRELKELPHLVGELAPESGTLGLELDVLPAALYMRLKEQLFPQATIKDLSGLVRRQRMLKSAYEIGQIRRAAMVLDRTFAVAPELIKPGITELELAAALEYRLRRWEHQGLVRLRRWDMEMFYGHVLSGISGLAAAYTDTPSGGLGFSPAFPQGPSKKLLAPGEPVSIDMAACVNGYVADMTRMYALRDLPKVAWQAYDFILELFQVFESEARPGVLPSDIYRLLWEKVKQHGYGEYFMGRGADRVSFLGHGVGLELDEFPLISARFPYPLEPGMVLAFEPKLFLPEIGMVGLEDTGCLTPQGVDWLTRSSRDIIIV</sequence>
<evidence type="ECO:0000259" key="1">
    <source>
        <dbReference type="Pfam" id="PF00557"/>
    </source>
</evidence>
<feature type="domain" description="Creatinase N-terminal" evidence="2">
    <location>
        <begin position="13"/>
        <end position="137"/>
    </location>
</feature>
<evidence type="ECO:0000259" key="2">
    <source>
        <dbReference type="Pfam" id="PF01321"/>
    </source>
</evidence>
<feature type="domain" description="Peptidase M24" evidence="1">
    <location>
        <begin position="146"/>
        <end position="379"/>
    </location>
</feature>
<dbReference type="InterPro" id="IPR000587">
    <property type="entry name" value="Creatinase_N"/>
</dbReference>
<dbReference type="InterPro" id="IPR036005">
    <property type="entry name" value="Creatinase/aminopeptidase-like"/>
</dbReference>
<dbReference type="Gene3D" id="3.90.230.10">
    <property type="entry name" value="Creatinase/methionine aminopeptidase superfamily"/>
    <property type="match status" value="1"/>
</dbReference>
<dbReference type="PANTHER" id="PTHR46112:SF2">
    <property type="entry name" value="XAA-PRO AMINOPEPTIDASE P-RELATED"/>
    <property type="match status" value="1"/>
</dbReference>
<dbReference type="InterPro" id="IPR000994">
    <property type="entry name" value="Pept_M24"/>
</dbReference>
<dbReference type="AlphaFoldDB" id="A0A7C3WQS1"/>
<dbReference type="CDD" id="cd01066">
    <property type="entry name" value="APP_MetAP"/>
    <property type="match status" value="1"/>
</dbReference>
<dbReference type="PANTHER" id="PTHR46112">
    <property type="entry name" value="AMINOPEPTIDASE"/>
    <property type="match status" value="1"/>
</dbReference>
<dbReference type="InterPro" id="IPR050659">
    <property type="entry name" value="Peptidase_M24B"/>
</dbReference>
<dbReference type="Gene3D" id="3.40.350.10">
    <property type="entry name" value="Creatinase/prolidase N-terminal domain"/>
    <property type="match status" value="1"/>
</dbReference>
<evidence type="ECO:0000313" key="3">
    <source>
        <dbReference type="EMBL" id="HGB14756.1"/>
    </source>
</evidence>
<protein>
    <submittedName>
        <fullName evidence="3">Aminopeptidase P family protein</fullName>
    </submittedName>
</protein>
<keyword evidence="3" id="KW-0378">Hydrolase</keyword>
<dbReference type="EMBL" id="DTHB01000043">
    <property type="protein sequence ID" value="HGB14756.1"/>
    <property type="molecule type" value="Genomic_DNA"/>
</dbReference>